<gene>
    <name evidence="1" type="ORF">KC207_11855</name>
</gene>
<evidence type="ECO:0008006" key="3">
    <source>
        <dbReference type="Google" id="ProtNLM"/>
    </source>
</evidence>
<dbReference type="Pfam" id="PF16867">
    <property type="entry name" value="DMSP_lyase"/>
    <property type="match status" value="1"/>
</dbReference>
<keyword evidence="2" id="KW-1185">Reference proteome</keyword>
<sequence length="217" mass="24210">MSRRFRDDPDLVYLVRDYDAVYRRGSAGGSRVIRGHLRTVREAVSDVFEANPEVADRPPQALPVCAHLPRALHAGTRGPMADMSHSLLRVADRLHWEYGYERVPRGLTEKYGYCEVVGPRGPVLADDLVLGLVLFAPSTTYPQHHHADIEESYVAISGAWSENDAAVYAPGSLILNVAAHDHRITTGFSEPTLLAYAWVGPAERLRDPAMRFSPRRR</sequence>
<dbReference type="InterPro" id="IPR014710">
    <property type="entry name" value="RmlC-like_jellyroll"/>
</dbReference>
<dbReference type="Proteomes" id="UP000677016">
    <property type="component" value="Unassembled WGS sequence"/>
</dbReference>
<evidence type="ECO:0000313" key="1">
    <source>
        <dbReference type="EMBL" id="MBR7743984.1"/>
    </source>
</evidence>
<dbReference type="Gene3D" id="2.60.120.10">
    <property type="entry name" value="Jelly Rolls"/>
    <property type="match status" value="1"/>
</dbReference>
<accession>A0A941D8C4</accession>
<dbReference type="InterPro" id="IPR031723">
    <property type="entry name" value="DMSP_lyase"/>
</dbReference>
<reference evidence="1" key="1">
    <citation type="submission" date="2021-04" db="EMBL/GenBank/DDBJ databases">
        <title>Phycicoccus avicenniae sp. nov., a novel endophytic actinomycetes isolated from branch of Avicennia mariana.</title>
        <authorList>
            <person name="Tuo L."/>
        </authorList>
    </citation>
    <scope>NUCLEOTIDE SEQUENCE</scope>
    <source>
        <strain evidence="1">BSK3Z-2</strain>
    </source>
</reference>
<organism evidence="1 2">
    <name type="scientific">Phycicoccus avicenniae</name>
    <dbReference type="NCBI Taxonomy" id="2828860"/>
    <lineage>
        <taxon>Bacteria</taxon>
        <taxon>Bacillati</taxon>
        <taxon>Actinomycetota</taxon>
        <taxon>Actinomycetes</taxon>
        <taxon>Micrococcales</taxon>
        <taxon>Intrasporangiaceae</taxon>
        <taxon>Phycicoccus</taxon>
    </lineage>
</organism>
<dbReference type="SUPFAM" id="SSF51182">
    <property type="entry name" value="RmlC-like cupins"/>
    <property type="match status" value="1"/>
</dbReference>
<dbReference type="GO" id="GO:0047869">
    <property type="term" value="F:dimethylpropiothetin dethiomethylase activity"/>
    <property type="evidence" value="ECO:0007669"/>
    <property type="project" value="InterPro"/>
</dbReference>
<dbReference type="RefSeq" id="WP_211603287.1">
    <property type="nucleotide sequence ID" value="NZ_JAGSNF010000017.1"/>
</dbReference>
<dbReference type="InterPro" id="IPR011051">
    <property type="entry name" value="RmlC_Cupin_sf"/>
</dbReference>
<dbReference type="EMBL" id="JAGSNF010000017">
    <property type="protein sequence ID" value="MBR7743984.1"/>
    <property type="molecule type" value="Genomic_DNA"/>
</dbReference>
<name>A0A941D8C4_9MICO</name>
<evidence type="ECO:0000313" key="2">
    <source>
        <dbReference type="Proteomes" id="UP000677016"/>
    </source>
</evidence>
<protein>
    <recommendedName>
        <fullName evidence="3">Dimethlysulfonioproprionate lyase DddL</fullName>
    </recommendedName>
</protein>
<proteinExistence type="predicted"/>
<comment type="caution">
    <text evidence="1">The sequence shown here is derived from an EMBL/GenBank/DDBJ whole genome shotgun (WGS) entry which is preliminary data.</text>
</comment>
<dbReference type="AlphaFoldDB" id="A0A941D8C4"/>